<feature type="transmembrane region" description="Helical" evidence="1">
    <location>
        <begin position="20"/>
        <end position="39"/>
    </location>
</feature>
<gene>
    <name evidence="2" type="ORF">E7272_03330</name>
</gene>
<organism evidence="2 3">
    <name type="scientific">Pseudobutyrivibrio ruminis</name>
    <dbReference type="NCBI Taxonomy" id="46206"/>
    <lineage>
        <taxon>Bacteria</taxon>
        <taxon>Bacillati</taxon>
        <taxon>Bacillota</taxon>
        <taxon>Clostridia</taxon>
        <taxon>Lachnospirales</taxon>
        <taxon>Lachnospiraceae</taxon>
        <taxon>Pseudobutyrivibrio</taxon>
    </lineage>
</organism>
<comment type="caution">
    <text evidence="2">The sequence shown here is derived from an EMBL/GenBank/DDBJ whole genome shotgun (WGS) entry which is preliminary data.</text>
</comment>
<feature type="transmembrane region" description="Helical" evidence="1">
    <location>
        <begin position="184"/>
        <end position="206"/>
    </location>
</feature>
<keyword evidence="1" id="KW-0472">Membrane</keyword>
<feature type="transmembrane region" description="Helical" evidence="1">
    <location>
        <begin position="51"/>
        <end position="70"/>
    </location>
</feature>
<keyword evidence="1" id="KW-1133">Transmembrane helix</keyword>
<feature type="transmembrane region" description="Helical" evidence="1">
    <location>
        <begin position="151"/>
        <end position="172"/>
    </location>
</feature>
<protein>
    <submittedName>
        <fullName evidence="2">Uncharacterized protein</fullName>
    </submittedName>
</protein>
<dbReference type="Proteomes" id="UP000766246">
    <property type="component" value="Unassembled WGS sequence"/>
</dbReference>
<accession>A0A927YKS3</accession>
<sequence length="215" mass="23849">MSSLAKRSAKYFFKEGLKAVGLVLGIECLLVIEWLILGVDEEYFVDYLFRMIMSVGCIIVVMINMMYSFYGPNWYDSMALSMGARRKDIFIGELIKQATFVGSNLAVYVILIVIFNKYEDLLLMILSSIVSFALGPVGLVIGHKVHNHGKVIVFIIAMIGGCSGGFIGYFSATGVSIGIESMGAYVIIAVLIIAVIIFALFEFWAYKLNQKSMVR</sequence>
<feature type="transmembrane region" description="Helical" evidence="1">
    <location>
        <begin position="90"/>
        <end position="115"/>
    </location>
</feature>
<evidence type="ECO:0000256" key="1">
    <source>
        <dbReference type="SAM" id="Phobius"/>
    </source>
</evidence>
<name>A0A927YKS3_9FIRM</name>
<dbReference type="AlphaFoldDB" id="A0A927YKS3"/>
<keyword evidence="1" id="KW-0812">Transmembrane</keyword>
<proteinExistence type="predicted"/>
<evidence type="ECO:0000313" key="2">
    <source>
        <dbReference type="EMBL" id="MBE5918855.1"/>
    </source>
</evidence>
<evidence type="ECO:0000313" key="3">
    <source>
        <dbReference type="Proteomes" id="UP000766246"/>
    </source>
</evidence>
<reference evidence="2" key="1">
    <citation type="submission" date="2019-04" db="EMBL/GenBank/DDBJ databases">
        <title>Evolution of Biomass-Degrading Anaerobic Consortia Revealed by Metagenomics.</title>
        <authorList>
            <person name="Peng X."/>
        </authorList>
    </citation>
    <scope>NUCLEOTIDE SEQUENCE</scope>
    <source>
        <strain evidence="2">SIG311</strain>
    </source>
</reference>
<dbReference type="EMBL" id="SVER01000006">
    <property type="protein sequence ID" value="MBE5918855.1"/>
    <property type="molecule type" value="Genomic_DNA"/>
</dbReference>
<feature type="transmembrane region" description="Helical" evidence="1">
    <location>
        <begin position="121"/>
        <end position="142"/>
    </location>
</feature>